<evidence type="ECO:0000259" key="2">
    <source>
        <dbReference type="Pfam" id="PF00078"/>
    </source>
</evidence>
<evidence type="ECO:0000313" key="5">
    <source>
        <dbReference type="Proteomes" id="UP000677228"/>
    </source>
</evidence>
<dbReference type="EMBL" id="CAJNOK010001397">
    <property type="protein sequence ID" value="CAF0809711.1"/>
    <property type="molecule type" value="Genomic_DNA"/>
</dbReference>
<dbReference type="Proteomes" id="UP000682733">
    <property type="component" value="Unassembled WGS sequence"/>
</dbReference>
<dbReference type="InterPro" id="IPR043128">
    <property type="entry name" value="Rev_trsase/Diguanyl_cyclase"/>
</dbReference>
<feature type="compositionally biased region" description="Basic residues" evidence="1">
    <location>
        <begin position="55"/>
        <end position="64"/>
    </location>
</feature>
<evidence type="ECO:0000313" key="4">
    <source>
        <dbReference type="EMBL" id="CAF3593511.1"/>
    </source>
</evidence>
<feature type="region of interest" description="Disordered" evidence="1">
    <location>
        <begin position="1"/>
        <end position="64"/>
    </location>
</feature>
<dbReference type="AlphaFoldDB" id="A0A8S2D5H1"/>
<dbReference type="InterPro" id="IPR000477">
    <property type="entry name" value="RT_dom"/>
</dbReference>
<dbReference type="Pfam" id="PF00078">
    <property type="entry name" value="RVT_1"/>
    <property type="match status" value="1"/>
</dbReference>
<dbReference type="InterPro" id="IPR043502">
    <property type="entry name" value="DNA/RNA_pol_sf"/>
</dbReference>
<comment type="caution">
    <text evidence="3">The sequence shown here is derived from an EMBL/GenBank/DDBJ whole genome shotgun (WGS) entry which is preliminary data.</text>
</comment>
<proteinExistence type="predicted"/>
<reference evidence="3" key="1">
    <citation type="submission" date="2021-02" db="EMBL/GenBank/DDBJ databases">
        <authorList>
            <person name="Nowell W R."/>
        </authorList>
    </citation>
    <scope>NUCLEOTIDE SEQUENCE</scope>
</reference>
<dbReference type="Gene3D" id="3.10.10.10">
    <property type="entry name" value="HIV Type 1 Reverse Transcriptase, subunit A, domain 1"/>
    <property type="match status" value="1"/>
</dbReference>
<organism evidence="3 5">
    <name type="scientific">Didymodactylos carnosus</name>
    <dbReference type="NCBI Taxonomy" id="1234261"/>
    <lineage>
        <taxon>Eukaryota</taxon>
        <taxon>Metazoa</taxon>
        <taxon>Spiralia</taxon>
        <taxon>Gnathifera</taxon>
        <taxon>Rotifera</taxon>
        <taxon>Eurotatoria</taxon>
        <taxon>Bdelloidea</taxon>
        <taxon>Philodinida</taxon>
        <taxon>Philodinidae</taxon>
        <taxon>Didymodactylos</taxon>
    </lineage>
</organism>
<feature type="domain" description="Reverse transcriptase" evidence="2">
    <location>
        <begin position="334"/>
        <end position="397"/>
    </location>
</feature>
<evidence type="ECO:0000256" key="1">
    <source>
        <dbReference type="SAM" id="MobiDB-lite"/>
    </source>
</evidence>
<name>A0A8S2D5H1_9BILA</name>
<dbReference type="SUPFAM" id="SSF56672">
    <property type="entry name" value="DNA/RNA polymerases"/>
    <property type="match status" value="1"/>
</dbReference>
<dbReference type="CDD" id="cd01647">
    <property type="entry name" value="RT_LTR"/>
    <property type="match status" value="1"/>
</dbReference>
<feature type="compositionally biased region" description="Polar residues" evidence="1">
    <location>
        <begin position="1"/>
        <end position="26"/>
    </location>
</feature>
<dbReference type="InterPro" id="IPR053134">
    <property type="entry name" value="RNA-dir_DNA_polymerase"/>
</dbReference>
<protein>
    <recommendedName>
        <fullName evidence="2">Reverse transcriptase domain-containing protein</fullName>
    </recommendedName>
</protein>
<dbReference type="PANTHER" id="PTHR24559:SF444">
    <property type="entry name" value="REVERSE TRANSCRIPTASE DOMAIN-CONTAINING PROTEIN"/>
    <property type="match status" value="1"/>
</dbReference>
<dbReference type="PANTHER" id="PTHR24559">
    <property type="entry name" value="TRANSPOSON TY3-I GAG-POL POLYPROTEIN"/>
    <property type="match status" value="1"/>
</dbReference>
<evidence type="ECO:0000313" key="3">
    <source>
        <dbReference type="EMBL" id="CAF0809711.1"/>
    </source>
</evidence>
<sequence>MIQNNDDSMMKNDSTTITADDSNNDAMSEEDALKQYVEEDDNDPLCPEKQASKNSSKKARTKRKLRKQIKLAGIHYNYWKLIGGNSDSIDPYFGADVVGPEGSSVEPVGWVEAEITHHYNNTINYYQNINTNLLINDDYSTKHPNPTKHHGPVDPTLELEPLMPVINKEGLTHAETYIDTYIDSHNSMGEVEEEGEQETEHEKEEKYTYNVVKENKESYNVSAPSSSQASKSEEFWEQLLRHLDLSSASLIDAEEKRLSDLVLKYANLFTSQPGCTNIIKHHIDVRDAKPIKQQPYCALPPPRDYVTQERIQMQEQNIIELATGPWAAPVTLQPKRDGTMRFYIDFRRLNAVTIRDVYPLPRVDDTLNALHDAQFFSTLDLRSGFWQVELDEERHIVSADGIRSDSEKLQAVRDFPVPFKVKDLDASDYGLGAILA</sequence>
<accession>A0A8S2D5H1</accession>
<gene>
    <name evidence="3" type="ORF">OVA965_LOCUS5082</name>
    <name evidence="4" type="ORF">TMI583_LOCUS5080</name>
</gene>
<dbReference type="Gene3D" id="3.30.70.270">
    <property type="match status" value="1"/>
</dbReference>
<dbReference type="EMBL" id="CAJOBA010001397">
    <property type="protein sequence ID" value="CAF3593511.1"/>
    <property type="molecule type" value="Genomic_DNA"/>
</dbReference>
<dbReference type="Proteomes" id="UP000677228">
    <property type="component" value="Unassembled WGS sequence"/>
</dbReference>